<feature type="non-terminal residue" evidence="2">
    <location>
        <position position="210"/>
    </location>
</feature>
<dbReference type="InterPro" id="IPR029063">
    <property type="entry name" value="SAM-dependent_MTases_sf"/>
</dbReference>
<keyword evidence="1" id="KW-1133">Transmembrane helix</keyword>
<dbReference type="InterPro" id="IPR006342">
    <property type="entry name" value="FkbM_mtfrase"/>
</dbReference>
<sequence length="210" mass="23876">MKQSLKNTIKIILRKIINLYFLSYKIFLLINFNILSSINYRFTEGIISTTSTFLNNLKKKVIHKNSKIKNLEIYFFTPSQICLMRANTFSTKEPETLLWIEEFGGKAGVLYDIGANVGLYSIYHSLLNKGKSYAFEPSFFNLKQLVKNIYENNCQNEIVIIPNPLSSTNKIENFLYGSTEEGGALSAFGVEYGFDGNKIENIIASQVVGF</sequence>
<dbReference type="PANTHER" id="PTHR34203">
    <property type="entry name" value="METHYLTRANSFERASE, FKBM FAMILY PROTEIN"/>
    <property type="match status" value="1"/>
</dbReference>
<proteinExistence type="predicted"/>
<feature type="transmembrane region" description="Helical" evidence="1">
    <location>
        <begin position="12"/>
        <end position="32"/>
    </location>
</feature>
<reference evidence="2" key="1">
    <citation type="submission" date="2018-05" db="EMBL/GenBank/DDBJ databases">
        <authorList>
            <person name="Lanie J.A."/>
            <person name="Ng W.-L."/>
            <person name="Kazmierczak K.M."/>
            <person name="Andrzejewski T.M."/>
            <person name="Davidsen T.M."/>
            <person name="Wayne K.J."/>
            <person name="Tettelin H."/>
            <person name="Glass J.I."/>
            <person name="Rusch D."/>
            <person name="Podicherti R."/>
            <person name="Tsui H.-C.T."/>
            <person name="Winkler M.E."/>
        </authorList>
    </citation>
    <scope>NUCLEOTIDE SEQUENCE</scope>
</reference>
<keyword evidence="1" id="KW-0812">Transmembrane</keyword>
<evidence type="ECO:0000313" key="2">
    <source>
        <dbReference type="EMBL" id="SVE27922.1"/>
    </source>
</evidence>
<evidence type="ECO:0000256" key="1">
    <source>
        <dbReference type="SAM" id="Phobius"/>
    </source>
</evidence>
<feature type="non-terminal residue" evidence="2">
    <location>
        <position position="1"/>
    </location>
</feature>
<dbReference type="AlphaFoldDB" id="A0A383C6S9"/>
<dbReference type="EMBL" id="UINC01206339">
    <property type="protein sequence ID" value="SVE27922.1"/>
    <property type="molecule type" value="Genomic_DNA"/>
</dbReference>
<protein>
    <recommendedName>
        <fullName evidence="3">Methyltransferase FkbM domain-containing protein</fullName>
    </recommendedName>
</protein>
<organism evidence="2">
    <name type="scientific">marine metagenome</name>
    <dbReference type="NCBI Taxonomy" id="408172"/>
    <lineage>
        <taxon>unclassified sequences</taxon>
        <taxon>metagenomes</taxon>
        <taxon>ecological metagenomes</taxon>
    </lineage>
</organism>
<gene>
    <name evidence="2" type="ORF">METZ01_LOCUS480776</name>
</gene>
<dbReference type="Gene3D" id="3.40.50.150">
    <property type="entry name" value="Vaccinia Virus protein VP39"/>
    <property type="match status" value="1"/>
</dbReference>
<keyword evidence="1" id="KW-0472">Membrane</keyword>
<name>A0A383C6S9_9ZZZZ</name>
<dbReference type="NCBIfam" id="TIGR01444">
    <property type="entry name" value="fkbM_fam"/>
    <property type="match status" value="1"/>
</dbReference>
<dbReference type="PANTHER" id="PTHR34203:SF15">
    <property type="entry name" value="SLL1173 PROTEIN"/>
    <property type="match status" value="1"/>
</dbReference>
<accession>A0A383C6S9</accession>
<evidence type="ECO:0008006" key="3">
    <source>
        <dbReference type="Google" id="ProtNLM"/>
    </source>
</evidence>
<dbReference type="InterPro" id="IPR052514">
    <property type="entry name" value="SAM-dependent_MTase"/>
</dbReference>
<dbReference type="SUPFAM" id="SSF53335">
    <property type="entry name" value="S-adenosyl-L-methionine-dependent methyltransferases"/>
    <property type="match status" value="1"/>
</dbReference>